<reference evidence="1" key="1">
    <citation type="journal article" date="2021" name="Front. Microbiol.">
        <title>Comprehensive Comparative Genomics and Phenotyping of Methylobacterium Species.</title>
        <authorList>
            <person name="Alessa O."/>
            <person name="Ogura Y."/>
            <person name="Fujitani Y."/>
            <person name="Takami H."/>
            <person name="Hayashi T."/>
            <person name="Sahin N."/>
            <person name="Tani A."/>
        </authorList>
    </citation>
    <scope>NUCLEOTIDE SEQUENCE</scope>
    <source>
        <strain evidence="1">DSM 14458</strain>
    </source>
</reference>
<organism evidence="1 2">
    <name type="scientific">Methylorubrum suomiense</name>
    <dbReference type="NCBI Taxonomy" id="144191"/>
    <lineage>
        <taxon>Bacteria</taxon>
        <taxon>Pseudomonadati</taxon>
        <taxon>Pseudomonadota</taxon>
        <taxon>Alphaproteobacteria</taxon>
        <taxon>Hyphomicrobiales</taxon>
        <taxon>Methylobacteriaceae</taxon>
        <taxon>Methylorubrum</taxon>
    </lineage>
</organism>
<comment type="caution">
    <text evidence="1">The sequence shown here is derived from an EMBL/GenBank/DDBJ whole genome shotgun (WGS) entry which is preliminary data.</text>
</comment>
<protein>
    <submittedName>
        <fullName evidence="1">Uncharacterized protein</fullName>
    </submittedName>
</protein>
<reference evidence="1" key="2">
    <citation type="submission" date="2021-08" db="EMBL/GenBank/DDBJ databases">
        <authorList>
            <person name="Tani A."/>
            <person name="Ola A."/>
            <person name="Ogura Y."/>
            <person name="Katsura K."/>
            <person name="Hayashi T."/>
        </authorList>
    </citation>
    <scope>NUCLEOTIDE SEQUENCE</scope>
    <source>
        <strain evidence="1">DSM 14458</strain>
    </source>
</reference>
<dbReference type="EMBL" id="BPRE01000004">
    <property type="protein sequence ID" value="GJE74953.1"/>
    <property type="molecule type" value="Genomic_DNA"/>
</dbReference>
<sequence length="78" mass="8568">MARHRDIPVIVSPSDLRAREVSREVAAAVRSGRARYVGLSEGEARRLLDARLATLRPRVEVEGVDGVRLAFAAFGRRG</sequence>
<accession>A0ABQ4US00</accession>
<proteinExistence type="predicted"/>
<name>A0ABQ4US00_9HYPH</name>
<dbReference type="Proteomes" id="UP001055093">
    <property type="component" value="Unassembled WGS sequence"/>
</dbReference>
<keyword evidence="2" id="KW-1185">Reference proteome</keyword>
<dbReference type="RefSeq" id="WP_238307841.1">
    <property type="nucleotide sequence ID" value="NZ_BPRE01000004.1"/>
</dbReference>
<gene>
    <name evidence="1" type="ORF">BGCPKDLD_1527</name>
</gene>
<evidence type="ECO:0000313" key="2">
    <source>
        <dbReference type="Proteomes" id="UP001055093"/>
    </source>
</evidence>
<evidence type="ECO:0000313" key="1">
    <source>
        <dbReference type="EMBL" id="GJE74953.1"/>
    </source>
</evidence>